<proteinExistence type="predicted"/>
<reference evidence="3" key="1">
    <citation type="journal article" date="2011" name="Genetics">
        <title>Massive changes in genome architecture accompany the transition to self-fertility in the filamentous fungus Neurospora tetrasperma.</title>
        <authorList>
            <person name="Ellison C.E."/>
            <person name="Stajich J.E."/>
            <person name="Jacobson D.J."/>
            <person name="Natvig D.O."/>
            <person name="Lapidus A."/>
            <person name="Foster B."/>
            <person name="Aerts A."/>
            <person name="Riley R."/>
            <person name="Lindquist E.A."/>
            <person name="Grigoriev I.V."/>
            <person name="Taylor J.W."/>
        </authorList>
    </citation>
    <scope>NUCLEOTIDE SEQUENCE [LARGE SCALE GENOMIC DNA]</scope>
    <source>
        <strain evidence="3">FGSC 2508 / P0657</strain>
    </source>
</reference>
<dbReference type="AlphaFoldDB" id="F8MU20"/>
<evidence type="ECO:0000256" key="1">
    <source>
        <dbReference type="SAM" id="MobiDB-lite"/>
    </source>
</evidence>
<name>F8MU20_NEUT8</name>
<sequence>MAGTEPTAKYTKSVGIEGARNAKARNVARAAPEGCTQWHAPGKHPWAPAP</sequence>
<organism evidence="2 3">
    <name type="scientific">Neurospora tetrasperma (strain FGSC 2508 / ATCC MYA-4615 / P0657)</name>
    <dbReference type="NCBI Taxonomy" id="510951"/>
    <lineage>
        <taxon>Eukaryota</taxon>
        <taxon>Fungi</taxon>
        <taxon>Dikarya</taxon>
        <taxon>Ascomycota</taxon>
        <taxon>Pezizomycotina</taxon>
        <taxon>Sordariomycetes</taxon>
        <taxon>Sordariomycetidae</taxon>
        <taxon>Sordariales</taxon>
        <taxon>Sordariaceae</taxon>
        <taxon>Neurospora</taxon>
    </lineage>
</organism>
<protein>
    <submittedName>
        <fullName evidence="2">Uncharacterized protein</fullName>
    </submittedName>
</protein>
<feature type="region of interest" description="Disordered" evidence="1">
    <location>
        <begin position="1"/>
        <end position="50"/>
    </location>
</feature>
<dbReference type="VEuPathDB" id="FungiDB:NEUTE1DRAFT_139765"/>
<accession>F8MU20</accession>
<dbReference type="Proteomes" id="UP000008065">
    <property type="component" value="Unassembled WGS sequence"/>
</dbReference>
<gene>
    <name evidence="2" type="ORF">NEUTE1DRAFT_139765</name>
</gene>
<dbReference type="HOGENOM" id="CLU_3125474_0_0_1"/>
<dbReference type="RefSeq" id="XP_009853327.1">
    <property type="nucleotide sequence ID" value="XM_009855025.1"/>
</dbReference>
<keyword evidence="3" id="KW-1185">Reference proteome</keyword>
<evidence type="ECO:0000313" key="2">
    <source>
        <dbReference type="EMBL" id="EGO55502.1"/>
    </source>
</evidence>
<dbReference type="KEGG" id="nte:NEUTE1DRAFT139765"/>
<feature type="compositionally biased region" description="Low complexity" evidence="1">
    <location>
        <begin position="19"/>
        <end position="31"/>
    </location>
</feature>
<dbReference type="EMBL" id="GL891306">
    <property type="protein sequence ID" value="EGO55502.1"/>
    <property type="molecule type" value="Genomic_DNA"/>
</dbReference>
<dbReference type="GeneID" id="20826120"/>
<evidence type="ECO:0000313" key="3">
    <source>
        <dbReference type="Proteomes" id="UP000008065"/>
    </source>
</evidence>